<dbReference type="GO" id="GO:0009486">
    <property type="term" value="F:cytochrome bo3 ubiquinol oxidase activity"/>
    <property type="evidence" value="ECO:0007669"/>
    <property type="project" value="TreeGrafter"/>
</dbReference>
<dbReference type="PATRIC" id="fig|679936.5.peg.336"/>
<reference evidence="9" key="1">
    <citation type="submission" date="2011-12" db="EMBL/GenBank/DDBJ databases">
        <title>The complete genome of chromosome of Sulfobacillus acidophilus DSM 10332.</title>
        <authorList>
            <person name="Lucas S."/>
            <person name="Han J."/>
            <person name="Lapidus A."/>
            <person name="Bruce D."/>
            <person name="Goodwin L."/>
            <person name="Pitluck S."/>
            <person name="Peters L."/>
            <person name="Kyrpides N."/>
            <person name="Mavromatis K."/>
            <person name="Ivanova N."/>
            <person name="Mikhailova N."/>
            <person name="Chertkov O."/>
            <person name="Saunders E."/>
            <person name="Detter J.C."/>
            <person name="Tapia R."/>
            <person name="Han C."/>
            <person name="Land M."/>
            <person name="Hauser L."/>
            <person name="Markowitz V."/>
            <person name="Cheng J.-F."/>
            <person name="Hugenholtz P."/>
            <person name="Woyke T."/>
            <person name="Wu D."/>
            <person name="Pukall R."/>
            <person name="Gehrich-Schroeter G."/>
            <person name="Schneider S."/>
            <person name="Klenk H.-P."/>
            <person name="Eisen J.A."/>
        </authorList>
    </citation>
    <scope>NUCLEOTIDE SEQUENCE [LARGE SCALE GENOMIC DNA]</scope>
    <source>
        <strain evidence="9">ATCC 700253 / DSM 10332 / NAL</strain>
    </source>
</reference>
<dbReference type="KEGG" id="sap:Sulac_0333"/>
<dbReference type="GO" id="GO:0019646">
    <property type="term" value="P:aerobic electron transport chain"/>
    <property type="evidence" value="ECO:0007669"/>
    <property type="project" value="TreeGrafter"/>
</dbReference>
<name>G8TXK3_SULAD</name>
<dbReference type="GO" id="GO:0005886">
    <property type="term" value="C:plasma membrane"/>
    <property type="evidence" value="ECO:0007669"/>
    <property type="project" value="UniProtKB-SubCell"/>
</dbReference>
<dbReference type="GO" id="GO:0015078">
    <property type="term" value="F:proton transmembrane transporter activity"/>
    <property type="evidence" value="ECO:0007669"/>
    <property type="project" value="TreeGrafter"/>
</dbReference>
<organism evidence="8 9">
    <name type="scientific">Sulfobacillus acidophilus (strain ATCC 700253 / DSM 10332 / NAL)</name>
    <dbReference type="NCBI Taxonomy" id="679936"/>
    <lineage>
        <taxon>Bacteria</taxon>
        <taxon>Bacillati</taxon>
        <taxon>Bacillota</taxon>
        <taxon>Clostridia</taxon>
        <taxon>Eubacteriales</taxon>
        <taxon>Clostridiales Family XVII. Incertae Sedis</taxon>
        <taxon>Sulfobacillus</taxon>
    </lineage>
</organism>
<evidence type="ECO:0000313" key="8">
    <source>
        <dbReference type="EMBL" id="AEW03902.1"/>
    </source>
</evidence>
<keyword evidence="9" id="KW-1185">Reference proteome</keyword>
<evidence type="ECO:0000256" key="3">
    <source>
        <dbReference type="ARBA" id="ARBA00022475"/>
    </source>
</evidence>
<dbReference type="AlphaFoldDB" id="G8TXK3"/>
<protein>
    <submittedName>
        <fullName evidence="8">Cytochrome C oxidase subunit IV</fullName>
    </submittedName>
</protein>
<feature type="transmembrane region" description="Helical" evidence="7">
    <location>
        <begin position="101"/>
        <end position="123"/>
    </location>
</feature>
<evidence type="ECO:0000256" key="2">
    <source>
        <dbReference type="ARBA" id="ARBA00008079"/>
    </source>
</evidence>
<evidence type="ECO:0000256" key="1">
    <source>
        <dbReference type="ARBA" id="ARBA00004651"/>
    </source>
</evidence>
<evidence type="ECO:0000256" key="5">
    <source>
        <dbReference type="ARBA" id="ARBA00022989"/>
    </source>
</evidence>
<dbReference type="GO" id="GO:0009319">
    <property type="term" value="C:cytochrome o ubiquinol oxidase complex"/>
    <property type="evidence" value="ECO:0007669"/>
    <property type="project" value="TreeGrafter"/>
</dbReference>
<feature type="transmembrane region" description="Helical" evidence="7">
    <location>
        <begin position="42"/>
        <end position="60"/>
    </location>
</feature>
<dbReference type="HOGENOM" id="CLU_140945_0_0_9"/>
<proteinExistence type="inferred from homology"/>
<comment type="subcellular location">
    <subcellularLocation>
        <location evidence="1">Cell membrane</location>
        <topology evidence="1">Multi-pass membrane protein</topology>
    </subcellularLocation>
</comment>
<dbReference type="PANTHER" id="PTHR36835:SF1">
    <property type="entry name" value="CYTOCHROME BO(3) UBIQUINOL OXIDASE SUBUNIT 4"/>
    <property type="match status" value="1"/>
</dbReference>
<dbReference type="EMBL" id="CP003179">
    <property type="protein sequence ID" value="AEW03902.1"/>
    <property type="molecule type" value="Genomic_DNA"/>
</dbReference>
<gene>
    <name evidence="8" type="ordered locus">Sulac_0333</name>
</gene>
<keyword evidence="6 7" id="KW-0472">Membrane</keyword>
<keyword evidence="3" id="KW-1003">Cell membrane</keyword>
<accession>G8TXK3</accession>
<feature type="transmembrane region" description="Helical" evidence="7">
    <location>
        <begin position="66"/>
        <end position="89"/>
    </location>
</feature>
<keyword evidence="5 7" id="KW-1133">Transmembrane helix</keyword>
<evidence type="ECO:0000313" key="9">
    <source>
        <dbReference type="Proteomes" id="UP000005439"/>
    </source>
</evidence>
<dbReference type="InterPro" id="IPR050968">
    <property type="entry name" value="Cytochrome_c_oxidase_bac_sub4"/>
</dbReference>
<evidence type="ECO:0000256" key="6">
    <source>
        <dbReference type="ARBA" id="ARBA00023136"/>
    </source>
</evidence>
<dbReference type="STRING" id="679936.Sulac_0333"/>
<dbReference type="Proteomes" id="UP000005439">
    <property type="component" value="Chromosome"/>
</dbReference>
<evidence type="ECO:0000256" key="4">
    <source>
        <dbReference type="ARBA" id="ARBA00022692"/>
    </source>
</evidence>
<keyword evidence="4 7" id="KW-0812">Transmembrane</keyword>
<dbReference type="InterPro" id="IPR005171">
    <property type="entry name" value="Cyt_c_oxidase_su4_prok"/>
</dbReference>
<comment type="similarity">
    <text evidence="2">Belongs to the cytochrome c oxidase bacterial subunit 4 family.</text>
</comment>
<sequence length="129" mass="14074">MADMSHGTSALHGHPEELHEDSIELASLNPHFEAHAFPWKQVFGFLASLVLTAISFWLVMDHVLPVQSVIAVILALAVVQALLQLGVFMHMRESRGAAWQILVLGLGLLMAFGLVAASIWIMMFKSGVS</sequence>
<dbReference type="PANTHER" id="PTHR36835">
    <property type="entry name" value="CYTOCHROME BO(3) UBIQUINOL OXIDASE SUBUNIT 4"/>
    <property type="match status" value="1"/>
</dbReference>
<reference evidence="8 9" key="2">
    <citation type="journal article" date="2012" name="Stand. Genomic Sci.">
        <title>Complete genome sequence of the moderately thermophilic mineral-sulfide-oxidizing firmicute Sulfobacillus acidophilus type strain (NAL(T)).</title>
        <authorList>
            <person name="Anderson I."/>
            <person name="Chertkov O."/>
            <person name="Chen A."/>
            <person name="Saunders E."/>
            <person name="Lapidus A."/>
            <person name="Nolan M."/>
            <person name="Lucas S."/>
            <person name="Hammon N."/>
            <person name="Deshpande S."/>
            <person name="Cheng J.F."/>
            <person name="Han C."/>
            <person name="Tapia R."/>
            <person name="Goodwin L.A."/>
            <person name="Pitluck S."/>
            <person name="Liolios K."/>
            <person name="Pagani I."/>
            <person name="Ivanova N."/>
            <person name="Mikhailova N."/>
            <person name="Pati A."/>
            <person name="Palaniappan K."/>
            <person name="Land M."/>
            <person name="Pan C."/>
            <person name="Rohde M."/>
            <person name="Pukall R."/>
            <person name="Goker M."/>
            <person name="Detter J.C."/>
            <person name="Woyke T."/>
            <person name="Bristow J."/>
            <person name="Eisen J.A."/>
            <person name="Markowitz V."/>
            <person name="Hugenholtz P."/>
            <person name="Kyrpides N.C."/>
            <person name="Klenk H.P."/>
            <person name="Mavromatis K."/>
        </authorList>
    </citation>
    <scope>NUCLEOTIDE SEQUENCE [LARGE SCALE GENOMIC DNA]</scope>
    <source>
        <strain evidence="9">ATCC 700253 / DSM 10332 / NAL</strain>
    </source>
</reference>
<evidence type="ECO:0000256" key="7">
    <source>
        <dbReference type="SAM" id="Phobius"/>
    </source>
</evidence>
<dbReference type="Pfam" id="PF03626">
    <property type="entry name" value="COX4_pro"/>
    <property type="match status" value="1"/>
</dbReference>
<dbReference type="GO" id="GO:0015990">
    <property type="term" value="P:electron transport coupled proton transport"/>
    <property type="evidence" value="ECO:0007669"/>
    <property type="project" value="TreeGrafter"/>
</dbReference>